<comment type="similarity">
    <text evidence="1">Belongs to the peptidase M20A family.</text>
</comment>
<evidence type="ECO:0000256" key="2">
    <source>
        <dbReference type="ARBA" id="ARBA00022670"/>
    </source>
</evidence>
<keyword evidence="4" id="KW-0378">Hydrolase</keyword>
<dbReference type="SUPFAM" id="SSF53187">
    <property type="entry name" value="Zn-dependent exopeptidases"/>
    <property type="match status" value="1"/>
</dbReference>
<keyword evidence="3" id="KW-0479">Metal-binding</keyword>
<dbReference type="PANTHER" id="PTHR45962">
    <property type="entry name" value="N-FATTY-ACYL-AMINO ACID SYNTHASE/HYDROLASE PM20D1"/>
    <property type="match status" value="1"/>
</dbReference>
<evidence type="ECO:0000256" key="4">
    <source>
        <dbReference type="ARBA" id="ARBA00022801"/>
    </source>
</evidence>
<dbReference type="InterPro" id="IPR047177">
    <property type="entry name" value="Pept_M20A"/>
</dbReference>
<dbReference type="InterPro" id="IPR011650">
    <property type="entry name" value="Peptidase_M20_dimer"/>
</dbReference>
<reference evidence="7 8" key="1">
    <citation type="journal article" date="2024" name="Nat. Commun.">
        <title>Phylogenomics reveals the evolutionary origins of lichenization in chlorophyte algae.</title>
        <authorList>
            <person name="Puginier C."/>
            <person name="Libourel C."/>
            <person name="Otte J."/>
            <person name="Skaloud P."/>
            <person name="Haon M."/>
            <person name="Grisel S."/>
            <person name="Petersen M."/>
            <person name="Berrin J.G."/>
            <person name="Delaux P.M."/>
            <person name="Dal Grande F."/>
            <person name="Keller J."/>
        </authorList>
    </citation>
    <scope>NUCLEOTIDE SEQUENCE [LARGE SCALE GENOMIC DNA]</scope>
    <source>
        <strain evidence="7 8">SAG 2043</strain>
    </source>
</reference>
<gene>
    <name evidence="7" type="ORF">WJX72_000063</name>
</gene>
<accession>A0AAW1R5A1</accession>
<dbReference type="Pfam" id="PF07687">
    <property type="entry name" value="M20_dimer"/>
    <property type="match status" value="1"/>
</dbReference>
<evidence type="ECO:0000256" key="3">
    <source>
        <dbReference type="ARBA" id="ARBA00022723"/>
    </source>
</evidence>
<dbReference type="Gene3D" id="1.10.150.900">
    <property type="match status" value="1"/>
</dbReference>
<dbReference type="Pfam" id="PF01546">
    <property type="entry name" value="Peptidase_M20"/>
    <property type="match status" value="1"/>
</dbReference>
<evidence type="ECO:0000313" key="7">
    <source>
        <dbReference type="EMBL" id="KAK9828452.1"/>
    </source>
</evidence>
<dbReference type="InterPro" id="IPR036264">
    <property type="entry name" value="Bact_exopeptidase_dim_dom"/>
</dbReference>
<dbReference type="GO" id="GO:0006508">
    <property type="term" value="P:proteolysis"/>
    <property type="evidence" value="ECO:0007669"/>
    <property type="project" value="UniProtKB-KW"/>
</dbReference>
<keyword evidence="8" id="KW-1185">Reference proteome</keyword>
<dbReference type="Proteomes" id="UP001489004">
    <property type="component" value="Unassembled WGS sequence"/>
</dbReference>
<feature type="domain" description="Peptidase M20 dimerisation" evidence="6">
    <location>
        <begin position="162"/>
        <end position="316"/>
    </location>
</feature>
<protein>
    <recommendedName>
        <fullName evidence="6">Peptidase M20 dimerisation domain-containing protein</fullName>
    </recommendedName>
</protein>
<dbReference type="GO" id="GO:0046872">
    <property type="term" value="F:metal ion binding"/>
    <property type="evidence" value="ECO:0007669"/>
    <property type="project" value="UniProtKB-KW"/>
</dbReference>
<keyword evidence="5" id="KW-0862">Zinc</keyword>
<dbReference type="Gene3D" id="3.40.630.10">
    <property type="entry name" value="Zn peptidases"/>
    <property type="match status" value="1"/>
</dbReference>
<evidence type="ECO:0000256" key="1">
    <source>
        <dbReference type="ARBA" id="ARBA00006247"/>
    </source>
</evidence>
<name>A0AAW1R5A1_9CHLO</name>
<dbReference type="SUPFAM" id="SSF55031">
    <property type="entry name" value="Bacterial exopeptidase dimerisation domain"/>
    <property type="match status" value="1"/>
</dbReference>
<keyword evidence="2" id="KW-0645">Protease</keyword>
<dbReference type="Gene3D" id="3.30.70.360">
    <property type="match status" value="1"/>
</dbReference>
<dbReference type="InterPro" id="IPR002933">
    <property type="entry name" value="Peptidase_M20"/>
</dbReference>
<comment type="caution">
    <text evidence="7">The sequence shown here is derived from an EMBL/GenBank/DDBJ whole genome shotgun (WGS) entry which is preliminary data.</text>
</comment>
<organism evidence="7 8">
    <name type="scientific">[Myrmecia] bisecta</name>
    <dbReference type="NCBI Taxonomy" id="41462"/>
    <lineage>
        <taxon>Eukaryota</taxon>
        <taxon>Viridiplantae</taxon>
        <taxon>Chlorophyta</taxon>
        <taxon>core chlorophytes</taxon>
        <taxon>Trebouxiophyceae</taxon>
        <taxon>Trebouxiales</taxon>
        <taxon>Trebouxiaceae</taxon>
        <taxon>Myrmecia</taxon>
    </lineage>
</organism>
<dbReference type="PANTHER" id="PTHR45962:SF1">
    <property type="entry name" value="N-FATTY-ACYL-AMINO ACID SYNTHASE_HYDROLASE PM20D1"/>
    <property type="match status" value="1"/>
</dbReference>
<dbReference type="AlphaFoldDB" id="A0AAW1R5A1"/>
<dbReference type="EMBL" id="JALJOR010000001">
    <property type="protein sequence ID" value="KAK9828452.1"/>
    <property type="molecule type" value="Genomic_DNA"/>
</dbReference>
<evidence type="ECO:0000256" key="5">
    <source>
        <dbReference type="ARBA" id="ARBA00022833"/>
    </source>
</evidence>
<proteinExistence type="inferred from homology"/>
<sequence length="429" mass="47068">MLKWLRHAYRLVWQKLEVEQVHDYSLLLRWQGSDAKLKPIVCISHTDVVPVNVESEWTHSPFGGVVADGYVWGRGAMDVKVMVVAMLEAVTQLLQDGFWPQRTVYFAFGHDEEVGGDRGAGATAKLLQDRGIEVELVLDEGGGVFVDGVEPFTQHPVAAVGTAEKGYISVELTVRSPGGHASMPPINGSTVAATLARVIANVEDAPPQMSIQQPVPDYLQALAPYAKSRLARPFLARSNHSVVGEMVSWWMVTSSGRPQLAALVRPTVAVVRLESDGKADNVLPQAGRAVFNFRTLPDTPPDFPEEYLTAMVGKEDMKHASLRRLSTYQASKVTPSDGKRFTQLRQAILETLAPKEGLIVAPTLVLGGTDSWHYQNISQGNILRFDGIPMNRTAGDGARVHGTDERCSIQDYLQVIKFYIRFLQLAAAS</sequence>
<evidence type="ECO:0000313" key="8">
    <source>
        <dbReference type="Proteomes" id="UP001489004"/>
    </source>
</evidence>
<evidence type="ECO:0000259" key="6">
    <source>
        <dbReference type="Pfam" id="PF07687"/>
    </source>
</evidence>
<dbReference type="GO" id="GO:0008233">
    <property type="term" value="F:peptidase activity"/>
    <property type="evidence" value="ECO:0007669"/>
    <property type="project" value="UniProtKB-KW"/>
</dbReference>